<keyword evidence="3" id="KW-1185">Reference proteome</keyword>
<dbReference type="EMBL" id="PVBQ01000005">
    <property type="protein sequence ID" value="PRD47715.1"/>
    <property type="molecule type" value="Genomic_DNA"/>
</dbReference>
<evidence type="ECO:0000313" key="3">
    <source>
        <dbReference type="Proteomes" id="UP000239711"/>
    </source>
</evidence>
<evidence type="ECO:0000256" key="1">
    <source>
        <dbReference type="SAM" id="MobiDB-lite"/>
    </source>
</evidence>
<protein>
    <submittedName>
        <fullName evidence="2">Uncharacterized protein</fullName>
    </submittedName>
</protein>
<comment type="caution">
    <text evidence="2">The sequence shown here is derived from an EMBL/GenBank/DDBJ whole genome shotgun (WGS) entry which is preliminary data.</text>
</comment>
<accession>A0A2S9J4L8</accession>
<dbReference type="RefSeq" id="WP_105716343.1">
    <property type="nucleotide sequence ID" value="NZ_PVBQ01000005.1"/>
</dbReference>
<organism evidence="2 3">
    <name type="scientific">Sphingobacterium haloxyli</name>
    <dbReference type="NCBI Taxonomy" id="2100533"/>
    <lineage>
        <taxon>Bacteria</taxon>
        <taxon>Pseudomonadati</taxon>
        <taxon>Bacteroidota</taxon>
        <taxon>Sphingobacteriia</taxon>
        <taxon>Sphingobacteriales</taxon>
        <taxon>Sphingobacteriaceae</taxon>
        <taxon>Sphingobacterium</taxon>
    </lineage>
</organism>
<gene>
    <name evidence="2" type="ORF">C5745_07275</name>
</gene>
<dbReference type="AlphaFoldDB" id="A0A2S9J4L8"/>
<feature type="region of interest" description="Disordered" evidence="1">
    <location>
        <begin position="1"/>
        <end position="22"/>
    </location>
</feature>
<sequence>MMFNFFKNNNKKNKPTPRKENLDREAIQKRGMELAEVSKKRHAAGLPQQAKSQEDLSAVMYVFTDQWDYTIMKIGVDVPVLDDGSLRPSLRKKGFLPLNESVYILVSQIRSVDLEALQIEIDPELDRSMRRNLRGDDVIEKLQRCRKEDSPIFYIDEAFVDEVRAIIER</sequence>
<dbReference type="Proteomes" id="UP000239711">
    <property type="component" value="Unassembled WGS sequence"/>
</dbReference>
<dbReference type="OrthoDB" id="9843367at2"/>
<evidence type="ECO:0000313" key="2">
    <source>
        <dbReference type="EMBL" id="PRD47715.1"/>
    </source>
</evidence>
<proteinExistence type="predicted"/>
<reference evidence="2 3" key="1">
    <citation type="submission" date="2018-02" db="EMBL/GenBank/DDBJ databases">
        <title>The draft genome of Sphingobacterium sp. 5JN-11.</title>
        <authorList>
            <person name="Liu L."/>
            <person name="Li L."/>
            <person name="Liang L."/>
            <person name="Zhang X."/>
            <person name="Wang T."/>
        </authorList>
    </citation>
    <scope>NUCLEOTIDE SEQUENCE [LARGE SCALE GENOMIC DNA]</scope>
    <source>
        <strain evidence="2 3">5JN-11</strain>
    </source>
</reference>
<name>A0A2S9J4L8_9SPHI</name>